<dbReference type="PANTHER" id="PTHR37422:SF23">
    <property type="entry name" value="TEICHURONIC ACID BIOSYNTHESIS PROTEIN TUAE"/>
    <property type="match status" value="1"/>
</dbReference>
<feature type="transmembrane region" description="Helical" evidence="5">
    <location>
        <begin position="197"/>
        <end position="214"/>
    </location>
</feature>
<organism evidence="7 8">
    <name type="scientific">Thalassospira marina</name>
    <dbReference type="NCBI Taxonomy" id="2048283"/>
    <lineage>
        <taxon>Bacteria</taxon>
        <taxon>Pseudomonadati</taxon>
        <taxon>Pseudomonadota</taxon>
        <taxon>Alphaproteobacteria</taxon>
        <taxon>Rhodospirillales</taxon>
        <taxon>Thalassospiraceae</taxon>
        <taxon>Thalassospira</taxon>
    </lineage>
</organism>
<accession>A0A2N3KVW3</accession>
<evidence type="ECO:0000256" key="4">
    <source>
        <dbReference type="ARBA" id="ARBA00023136"/>
    </source>
</evidence>
<evidence type="ECO:0000256" key="5">
    <source>
        <dbReference type="SAM" id="Phobius"/>
    </source>
</evidence>
<feature type="transmembrane region" description="Helical" evidence="5">
    <location>
        <begin position="42"/>
        <end position="57"/>
    </location>
</feature>
<evidence type="ECO:0000313" key="8">
    <source>
        <dbReference type="Proteomes" id="UP000233597"/>
    </source>
</evidence>
<feature type="transmembrane region" description="Helical" evidence="5">
    <location>
        <begin position="397"/>
        <end position="418"/>
    </location>
</feature>
<dbReference type="PANTHER" id="PTHR37422">
    <property type="entry name" value="TEICHURONIC ACID BIOSYNTHESIS PROTEIN TUAE"/>
    <property type="match status" value="1"/>
</dbReference>
<feature type="transmembrane region" description="Helical" evidence="5">
    <location>
        <begin position="99"/>
        <end position="115"/>
    </location>
</feature>
<keyword evidence="3 5" id="KW-1133">Transmembrane helix</keyword>
<comment type="subcellular location">
    <subcellularLocation>
        <location evidence="1">Membrane</location>
        <topology evidence="1">Multi-pass membrane protein</topology>
    </subcellularLocation>
</comment>
<name>A0A2N3KVW3_9PROT</name>
<feature type="transmembrane region" description="Helical" evidence="5">
    <location>
        <begin position="220"/>
        <end position="238"/>
    </location>
</feature>
<proteinExistence type="predicted"/>
<evidence type="ECO:0000256" key="3">
    <source>
        <dbReference type="ARBA" id="ARBA00022989"/>
    </source>
</evidence>
<feature type="transmembrane region" description="Helical" evidence="5">
    <location>
        <begin position="372"/>
        <end position="391"/>
    </location>
</feature>
<gene>
    <name evidence="7" type="ORF">COO20_07685</name>
</gene>
<feature type="transmembrane region" description="Helical" evidence="5">
    <location>
        <begin position="245"/>
        <end position="264"/>
    </location>
</feature>
<sequence length="426" mass="45905">MTKLSAALPYGEKIENRLRGSALVFLCLIPVFLLFARGAADVALVLVAILFLVRSTLRRDWAWIREADILALLVALLMLVVVVAPLAEFPSKSFTRGLIWVRFVVFYAAATRWVITDRSAVSTVCYAVIATLVLAAFDALYQFLSGASLLTGQLITESGRLTGPLDRPNIGSYLSKLAFGVMALAFVARQAFGDKRAFTLAALVMLPVLAVIFLSGERTASVLSLAGIAAVVIGLFLVGGRARLLSIVIGVAGIAGIGLLLSLSSRIASRVTDLGTIISDYAASIYGQLALMGWRFFTEHPLTGIGMGSFERVCKAELPPEALEFGCYPHPHNIYMEWLSSSGLVGTLPWLVFVVLVVWAGLRMIRVGKQQTVLVALYLATLNATLFPFAATQSAFSNWPAILAWMSIACAVAALRVFKDSEPLAR</sequence>
<evidence type="ECO:0000256" key="1">
    <source>
        <dbReference type="ARBA" id="ARBA00004141"/>
    </source>
</evidence>
<reference evidence="7 8" key="1">
    <citation type="submission" date="2017-09" db="EMBL/GenBank/DDBJ databases">
        <title>Biodiversity and function of Thalassospira species in the particle-attached aromatic-hydrocarbon-degrading consortia from the surface seawater of the South China Sea.</title>
        <authorList>
            <person name="Dong C."/>
            <person name="Liu R."/>
            <person name="Shao Z."/>
        </authorList>
    </citation>
    <scope>NUCLEOTIDE SEQUENCE [LARGE SCALE GENOMIC DNA]</scope>
    <source>
        <strain evidence="7 8">CSC1P2</strain>
    </source>
</reference>
<comment type="caution">
    <text evidence="7">The sequence shown here is derived from an EMBL/GenBank/DDBJ whole genome shotgun (WGS) entry which is preliminary data.</text>
</comment>
<dbReference type="AlphaFoldDB" id="A0A2N3KVW3"/>
<dbReference type="GO" id="GO:0016020">
    <property type="term" value="C:membrane"/>
    <property type="evidence" value="ECO:0007669"/>
    <property type="project" value="UniProtKB-SubCell"/>
</dbReference>
<evidence type="ECO:0000256" key="2">
    <source>
        <dbReference type="ARBA" id="ARBA00022692"/>
    </source>
</evidence>
<feature type="transmembrane region" description="Helical" evidence="5">
    <location>
        <begin position="124"/>
        <end position="144"/>
    </location>
</feature>
<dbReference type="OrthoDB" id="5801261at2"/>
<evidence type="ECO:0000313" key="7">
    <source>
        <dbReference type="EMBL" id="PKR54626.1"/>
    </source>
</evidence>
<dbReference type="Proteomes" id="UP000233597">
    <property type="component" value="Unassembled WGS sequence"/>
</dbReference>
<feature type="domain" description="O-antigen ligase-related" evidence="6">
    <location>
        <begin position="204"/>
        <end position="351"/>
    </location>
</feature>
<dbReference type="RefSeq" id="WP_101265220.1">
    <property type="nucleotide sequence ID" value="NZ_NWTK01000004.1"/>
</dbReference>
<feature type="transmembrane region" description="Helical" evidence="5">
    <location>
        <begin position="69"/>
        <end position="87"/>
    </location>
</feature>
<dbReference type="InterPro" id="IPR051533">
    <property type="entry name" value="WaaL-like"/>
</dbReference>
<feature type="transmembrane region" description="Helical" evidence="5">
    <location>
        <begin position="338"/>
        <end position="360"/>
    </location>
</feature>
<evidence type="ECO:0000259" key="6">
    <source>
        <dbReference type="Pfam" id="PF04932"/>
    </source>
</evidence>
<dbReference type="Pfam" id="PF04932">
    <property type="entry name" value="Wzy_C"/>
    <property type="match status" value="1"/>
</dbReference>
<keyword evidence="2 5" id="KW-0812">Transmembrane</keyword>
<feature type="transmembrane region" description="Helical" evidence="5">
    <location>
        <begin position="170"/>
        <end position="188"/>
    </location>
</feature>
<dbReference type="EMBL" id="NWTK01000004">
    <property type="protein sequence ID" value="PKR54626.1"/>
    <property type="molecule type" value="Genomic_DNA"/>
</dbReference>
<keyword evidence="4 5" id="KW-0472">Membrane</keyword>
<protein>
    <submittedName>
        <fullName evidence="7">Polymerase</fullName>
    </submittedName>
</protein>
<dbReference type="InterPro" id="IPR007016">
    <property type="entry name" value="O-antigen_ligase-rel_domated"/>
</dbReference>